<reference evidence="1" key="1">
    <citation type="submission" date="2023-02" db="EMBL/GenBank/DDBJ databases">
        <title>Description of Herbaspirillum huttiense subsp. nephrolepsisexaltata and Herbaspirillum huttiense subsp. lycopersicon.</title>
        <authorList>
            <person name="Poudel M."/>
            <person name="Sharma A."/>
            <person name="Goss E."/>
            <person name="Tapia J.H."/>
            <person name="Harmon C.M."/>
            <person name="Jones J.B."/>
        </authorList>
    </citation>
    <scope>NUCLEOTIDE SEQUENCE</scope>
    <source>
        <strain evidence="1">NC40101</strain>
    </source>
</reference>
<proteinExistence type="predicted"/>
<comment type="caution">
    <text evidence="1">The sequence shown here is derived from an EMBL/GenBank/DDBJ whole genome shotgun (WGS) entry which is preliminary data.</text>
</comment>
<dbReference type="EMBL" id="JAVRAA010000018">
    <property type="protein sequence ID" value="MDT0340111.1"/>
    <property type="molecule type" value="Genomic_DNA"/>
</dbReference>
<accession>A0AAE4GE18</accession>
<name>A0AAE4GE18_9BURK</name>
<gene>
    <name evidence="1" type="ORF">RJN63_25005</name>
</gene>
<dbReference type="AlphaFoldDB" id="A0AAE4GE18"/>
<sequence length="70" mass="7756">MWHIVSQVLARVLGDHHASHGGAARELSEMGARELNDLGIGASEVPFFLKKQVNEVRPRRQKEPVHATSC</sequence>
<evidence type="ECO:0000313" key="1">
    <source>
        <dbReference type="EMBL" id="MDT0340111.1"/>
    </source>
</evidence>
<protein>
    <recommendedName>
        <fullName evidence="2">DUF1127 domain-containing protein</fullName>
    </recommendedName>
</protein>
<dbReference type="RefSeq" id="WP_310838828.1">
    <property type="nucleotide sequence ID" value="NZ_JAVLSM010000020.1"/>
</dbReference>
<organism evidence="1">
    <name type="scientific">Herbaspirillum huttiense subsp. nephrolepidis</name>
    <dbReference type="NCBI Taxonomy" id="3075126"/>
    <lineage>
        <taxon>Bacteria</taxon>
        <taxon>Pseudomonadati</taxon>
        <taxon>Pseudomonadota</taxon>
        <taxon>Betaproteobacteria</taxon>
        <taxon>Burkholderiales</taxon>
        <taxon>Oxalobacteraceae</taxon>
        <taxon>Herbaspirillum</taxon>
    </lineage>
</organism>
<evidence type="ECO:0008006" key="2">
    <source>
        <dbReference type="Google" id="ProtNLM"/>
    </source>
</evidence>